<keyword evidence="13" id="KW-1185">Reference proteome</keyword>
<name>A0A176WPX3_MARPO</name>
<dbReference type="InterPro" id="IPR049734">
    <property type="entry name" value="NudC-like_C"/>
</dbReference>
<proteinExistence type="inferred from homology"/>
<evidence type="ECO:0000256" key="10">
    <source>
        <dbReference type="RuleBase" id="RU003476"/>
    </source>
</evidence>
<keyword evidence="7" id="KW-0460">Magnesium</keyword>
<dbReference type="Gene3D" id="3.90.79.10">
    <property type="entry name" value="Nucleoside Triphosphate Pyrophosphohydrolase"/>
    <property type="match status" value="1"/>
</dbReference>
<dbReference type="InterPro" id="IPR050241">
    <property type="entry name" value="NAD-cap_RNA_hydrolase_NudC"/>
</dbReference>
<dbReference type="PRINTS" id="PR00502">
    <property type="entry name" value="NUDIXFAMILY"/>
</dbReference>
<dbReference type="GO" id="GO:0019677">
    <property type="term" value="P:NAD+ catabolic process"/>
    <property type="evidence" value="ECO:0007669"/>
    <property type="project" value="TreeGrafter"/>
</dbReference>
<evidence type="ECO:0000259" key="11">
    <source>
        <dbReference type="PROSITE" id="PS51462"/>
    </source>
</evidence>
<keyword evidence="6 10" id="KW-0378">Hydrolase</keyword>
<evidence type="ECO:0000256" key="3">
    <source>
        <dbReference type="ARBA" id="ARBA00009595"/>
    </source>
</evidence>
<protein>
    <recommendedName>
        <fullName evidence="4">NAD(+) diphosphatase</fullName>
        <ecNumber evidence="4">3.6.1.22</ecNumber>
    </recommendedName>
</protein>
<gene>
    <name evidence="12" type="ORF">AXG93_4461s1360</name>
</gene>
<dbReference type="EC" id="3.6.1.22" evidence="4"/>
<dbReference type="GO" id="GO:0035529">
    <property type="term" value="F:NADH pyrophosphatase activity"/>
    <property type="evidence" value="ECO:0007669"/>
    <property type="project" value="TreeGrafter"/>
</dbReference>
<dbReference type="InterPro" id="IPR020476">
    <property type="entry name" value="Nudix_hydrolase"/>
</dbReference>
<comment type="cofactor">
    <cofactor evidence="2">
        <name>Zn(2+)</name>
        <dbReference type="ChEBI" id="CHEBI:29105"/>
    </cofactor>
</comment>
<dbReference type="GO" id="GO:0046872">
    <property type="term" value="F:metal ion binding"/>
    <property type="evidence" value="ECO:0007669"/>
    <property type="project" value="UniProtKB-KW"/>
</dbReference>
<evidence type="ECO:0000256" key="4">
    <source>
        <dbReference type="ARBA" id="ARBA00012381"/>
    </source>
</evidence>
<comment type="cofactor">
    <cofactor evidence="1">
        <name>Mg(2+)</name>
        <dbReference type="ChEBI" id="CHEBI:18420"/>
    </cofactor>
</comment>
<evidence type="ECO:0000256" key="5">
    <source>
        <dbReference type="ARBA" id="ARBA00022723"/>
    </source>
</evidence>
<dbReference type="PROSITE" id="PS51462">
    <property type="entry name" value="NUDIX"/>
    <property type="match status" value="1"/>
</dbReference>
<keyword evidence="5" id="KW-0479">Metal-binding</keyword>
<dbReference type="GO" id="GO:0005777">
    <property type="term" value="C:peroxisome"/>
    <property type="evidence" value="ECO:0007669"/>
    <property type="project" value="TreeGrafter"/>
</dbReference>
<dbReference type="InterPro" id="IPR015797">
    <property type="entry name" value="NUDIX_hydrolase-like_dom_sf"/>
</dbReference>
<evidence type="ECO:0000256" key="9">
    <source>
        <dbReference type="ARBA" id="ARBA00023679"/>
    </source>
</evidence>
<evidence type="ECO:0000256" key="7">
    <source>
        <dbReference type="ARBA" id="ARBA00022842"/>
    </source>
</evidence>
<comment type="catalytic activity">
    <reaction evidence="9">
        <text>a 5'-end NAD(+)-phospho-ribonucleoside in mRNA + H2O = a 5'-end phospho-adenosine-phospho-ribonucleoside in mRNA + beta-nicotinamide D-ribonucleotide + 2 H(+)</text>
        <dbReference type="Rhea" id="RHEA:60876"/>
        <dbReference type="Rhea" id="RHEA-COMP:15698"/>
        <dbReference type="Rhea" id="RHEA-COMP:15719"/>
        <dbReference type="ChEBI" id="CHEBI:14649"/>
        <dbReference type="ChEBI" id="CHEBI:15377"/>
        <dbReference type="ChEBI" id="CHEBI:15378"/>
        <dbReference type="ChEBI" id="CHEBI:144029"/>
        <dbReference type="ChEBI" id="CHEBI:144051"/>
    </reaction>
    <physiologicalReaction direction="left-to-right" evidence="9">
        <dbReference type="Rhea" id="RHEA:60877"/>
    </physiologicalReaction>
</comment>
<evidence type="ECO:0000256" key="2">
    <source>
        <dbReference type="ARBA" id="ARBA00001947"/>
    </source>
</evidence>
<keyword evidence="8" id="KW-0520">NAD</keyword>
<dbReference type="CDD" id="cd03429">
    <property type="entry name" value="NUDIX_NADH_pyrophosphatase_Nudt13"/>
    <property type="match status" value="1"/>
</dbReference>
<evidence type="ECO:0000256" key="8">
    <source>
        <dbReference type="ARBA" id="ARBA00023027"/>
    </source>
</evidence>
<dbReference type="AlphaFoldDB" id="A0A176WPX3"/>
<dbReference type="GO" id="GO:0005829">
    <property type="term" value="C:cytosol"/>
    <property type="evidence" value="ECO:0007669"/>
    <property type="project" value="TreeGrafter"/>
</dbReference>
<dbReference type="Pfam" id="PF00293">
    <property type="entry name" value="NUDIX"/>
    <property type="match status" value="1"/>
</dbReference>
<dbReference type="InterPro" id="IPR020084">
    <property type="entry name" value="NUDIX_hydrolase_CS"/>
</dbReference>
<dbReference type="GO" id="GO:0006742">
    <property type="term" value="P:NADP+ catabolic process"/>
    <property type="evidence" value="ECO:0007669"/>
    <property type="project" value="TreeGrafter"/>
</dbReference>
<comment type="similarity">
    <text evidence="3">Belongs to the Nudix hydrolase family. NudC subfamily.</text>
</comment>
<evidence type="ECO:0000313" key="13">
    <source>
        <dbReference type="Proteomes" id="UP000077202"/>
    </source>
</evidence>
<dbReference type="FunFam" id="3.90.79.10:FF:000040">
    <property type="entry name" value="Nudix hydrolase 19, chloroplastic"/>
    <property type="match status" value="1"/>
</dbReference>
<dbReference type="EMBL" id="LVLJ01000253">
    <property type="protein sequence ID" value="OAE35157.1"/>
    <property type="molecule type" value="Genomic_DNA"/>
</dbReference>
<dbReference type="Proteomes" id="UP000077202">
    <property type="component" value="Unassembled WGS sequence"/>
</dbReference>
<dbReference type="InterPro" id="IPR000086">
    <property type="entry name" value="NUDIX_hydrolase_dom"/>
</dbReference>
<evidence type="ECO:0000256" key="1">
    <source>
        <dbReference type="ARBA" id="ARBA00001946"/>
    </source>
</evidence>
<accession>A0A176WPX3</accession>
<evidence type="ECO:0000313" key="12">
    <source>
        <dbReference type="EMBL" id="OAE35157.1"/>
    </source>
</evidence>
<dbReference type="PANTHER" id="PTHR42904:SF6">
    <property type="entry name" value="NAD-CAPPED RNA HYDROLASE NUDT12"/>
    <property type="match status" value="1"/>
</dbReference>
<comment type="caution">
    <text evidence="12">The sequence shown here is derived from an EMBL/GenBank/DDBJ whole genome shotgun (WGS) entry which is preliminary data.</text>
</comment>
<dbReference type="PROSITE" id="PS00893">
    <property type="entry name" value="NUDIX_BOX"/>
    <property type="match status" value="1"/>
</dbReference>
<feature type="domain" description="Nudix hydrolase" evidence="11">
    <location>
        <begin position="200"/>
        <end position="334"/>
    </location>
</feature>
<organism evidence="12 13">
    <name type="scientific">Marchantia polymorpha subsp. ruderalis</name>
    <dbReference type="NCBI Taxonomy" id="1480154"/>
    <lineage>
        <taxon>Eukaryota</taxon>
        <taxon>Viridiplantae</taxon>
        <taxon>Streptophyta</taxon>
        <taxon>Embryophyta</taxon>
        <taxon>Marchantiophyta</taxon>
        <taxon>Marchantiopsida</taxon>
        <taxon>Marchantiidae</taxon>
        <taxon>Marchantiales</taxon>
        <taxon>Marchantiaceae</taxon>
        <taxon>Marchantia</taxon>
    </lineage>
</organism>
<dbReference type="SUPFAM" id="SSF55811">
    <property type="entry name" value="Nudix"/>
    <property type="match status" value="1"/>
</dbReference>
<reference evidence="12" key="1">
    <citation type="submission" date="2016-03" db="EMBL/GenBank/DDBJ databases">
        <title>Mechanisms controlling the formation of the plant cell surface in tip-growing cells are functionally conserved among land plants.</title>
        <authorList>
            <person name="Honkanen S."/>
            <person name="Jones V.A."/>
            <person name="Morieri G."/>
            <person name="Champion C."/>
            <person name="Hetherington A.J."/>
            <person name="Kelly S."/>
            <person name="Saint-Marcoux D."/>
            <person name="Proust H."/>
            <person name="Prescott H."/>
            <person name="Dolan L."/>
        </authorList>
    </citation>
    <scope>NUCLEOTIDE SEQUENCE [LARGE SCALE GENOMIC DNA]</scope>
    <source>
        <tissue evidence="12">Whole gametophyte</tissue>
    </source>
</reference>
<evidence type="ECO:0000256" key="6">
    <source>
        <dbReference type="ARBA" id="ARBA00022801"/>
    </source>
</evidence>
<dbReference type="PANTHER" id="PTHR42904">
    <property type="entry name" value="NUDIX HYDROLASE, NUDC SUBFAMILY"/>
    <property type="match status" value="1"/>
</dbReference>
<sequence length="378" mass="41264">MNRGWPLGEAGKKMELVNMFAGNPLIPGKRSVVDPRELEALLLGHAGARALPVLDGRPLVAASRSAQGVVNWSLCWQNLEQFGSRFPFGLGSLSGDSAEADLAEGELVRRKYDRVVYLGDQDGVPCFAIDVSKLLVGAHGDASTTAQGLDARASAQKLAQELAAVFSADNPGEKSAFIDLRTLMLAADWRNKQATEQVAIGGHVVIMLVIDKERDCVILARQSRFLPRMWSCLAGFIEAGESLEEAVRRETQEEVGINIDRIVYHSSQPWPVGPSSKSCELMVGFFAYATSFDIKVDGVELQDAQWFNRESVLKALTYTDYRNAQEASSLKVYQYCSGEKTTDSFSEAPMYVPGPYAIAHNLIATWANVAPDSLLSKV</sequence>